<evidence type="ECO:0000313" key="4">
    <source>
        <dbReference type="Ensembl" id="ENSSANP00000001558.1"/>
    </source>
</evidence>
<sequence length="907" mass="101476">FRETKIMVQLSPSRTIETLTPSELTMEKEDDQGSLKSESPRVLTALQLAFNPTTTTTYYGYEKYIEDGLICLKHKIRNIEKKKLKLESYSERLKKGDKLNPDQQEAVGKYDEVIHNLKFAKELQKTIGALTQDLLKAQRKTARQEKLMRIEEERKRLSLMLQVQYVLHSLQREDVRRNFCNARQHSCYLSTQDIECLLDLTSLLGCKRNHRMSLEDQMEQAAIVYGELLEGKERPVAGSTYKHMKEKLLRLVDCGFFDHIPLPKVDSQVKTETLKADPPSRPCGLSKVRTSDFLNSQYLPETDVTERRRDENRSPHSWKEEFLAMKEREPPDSWEMEFSEAPASSQSPTQKPWKGAAGLIPKTADIATRPTVDPKEKCQRKSKEEQDSKPMPVAVEVFGSPSPLPKDPVQRKQQLESLMDQISGSFSFMQESLLDGEMSPVNSQAKRCRPSPGSSTPLAQRKLTKSPSDILPQSQQSTPLQILLSGEAKVCLSNGDRSINGSDLDLHHEEKPHVSCRFFFFFCDGTVIKCMLPNSSFHIRKQMLCNGVSTVSAQTFSTPPSHRSISAENAFHNIHTVRIESSGMKSDESGFSESMHLSCTSAKTPNYSTASTQTPPELNLPEDDLQIEGQYQLECPVSGGGHVFSGPPQQSRLGQSCYPRGTARGGYEAYRVNMRSPGGGFISQTHTTHRDPGSALYLSRENGYLQSFKRGGGTATQRSNAGWSDSSQVSSPDREGAYPLDSGISDTLSMPPMEVPITPQGPHTLMPVHVYPLTQLRVAFSAARTANFAPGTLDQPISFDLLHTNLGDMFDTTTGRFTCPAAGAYVFIFHILKLAISVPLYINLMRNEEVMVSAYANDGAPDHETGSNHAVLQLFQGDQVWLRLHRGAIYGSSWKYSTFSGFLLYQD</sequence>
<dbReference type="InterPro" id="IPR008983">
    <property type="entry name" value="Tumour_necrosis_fac-like_dom"/>
</dbReference>
<keyword evidence="5" id="KW-1185">Reference proteome</keyword>
<comment type="similarity">
    <text evidence="1">Belongs to the caprin family.</text>
</comment>
<dbReference type="InterPro" id="IPR001073">
    <property type="entry name" value="C1q_dom"/>
</dbReference>
<feature type="compositionally biased region" description="Polar residues" evidence="2">
    <location>
        <begin position="465"/>
        <end position="475"/>
    </location>
</feature>
<evidence type="ECO:0000256" key="1">
    <source>
        <dbReference type="ARBA" id="ARBA00007950"/>
    </source>
</evidence>
<dbReference type="Pfam" id="PF00386">
    <property type="entry name" value="C1q"/>
    <property type="match status" value="1"/>
</dbReference>
<dbReference type="InterPro" id="IPR041637">
    <property type="entry name" value="Caprin-1_dimer"/>
</dbReference>
<protein>
    <submittedName>
        <fullName evidence="4">Caprin-2-like</fullName>
    </submittedName>
</protein>
<dbReference type="Proteomes" id="UP000472260">
    <property type="component" value="Unassembled WGS sequence"/>
</dbReference>
<name>A0A671K2U0_9TELE</name>
<accession>A0A671K2U0</accession>
<feature type="region of interest" description="Disordered" evidence="2">
    <location>
        <begin position="296"/>
        <end position="411"/>
    </location>
</feature>
<dbReference type="Gene3D" id="2.60.120.40">
    <property type="match status" value="1"/>
</dbReference>
<gene>
    <name evidence="4" type="primary">caprin2</name>
</gene>
<feature type="compositionally biased region" description="Polar residues" evidence="2">
    <location>
        <begin position="715"/>
        <end position="731"/>
    </location>
</feature>
<dbReference type="PRINTS" id="PR00007">
    <property type="entry name" value="COMPLEMNTC1Q"/>
</dbReference>
<proteinExistence type="inferred from homology"/>
<dbReference type="AlphaFoldDB" id="A0A671K2U0"/>
<feature type="region of interest" description="Disordered" evidence="2">
    <location>
        <begin position="708"/>
        <end position="737"/>
    </location>
</feature>
<dbReference type="SUPFAM" id="SSF49842">
    <property type="entry name" value="TNF-like"/>
    <property type="match status" value="1"/>
</dbReference>
<feature type="compositionally biased region" description="Basic and acidic residues" evidence="2">
    <location>
        <begin position="304"/>
        <end position="331"/>
    </location>
</feature>
<dbReference type="GO" id="GO:0005102">
    <property type="term" value="F:signaling receptor binding"/>
    <property type="evidence" value="ECO:0007669"/>
    <property type="project" value="TreeGrafter"/>
</dbReference>
<feature type="domain" description="C1q" evidence="3">
    <location>
        <begin position="773"/>
        <end position="907"/>
    </location>
</feature>
<dbReference type="GO" id="GO:0005737">
    <property type="term" value="C:cytoplasm"/>
    <property type="evidence" value="ECO:0007669"/>
    <property type="project" value="UniProtKB-SubCell"/>
</dbReference>
<organism evidence="4 5">
    <name type="scientific">Sinocyclocheilus anshuiensis</name>
    <dbReference type="NCBI Taxonomy" id="1608454"/>
    <lineage>
        <taxon>Eukaryota</taxon>
        <taxon>Metazoa</taxon>
        <taxon>Chordata</taxon>
        <taxon>Craniata</taxon>
        <taxon>Vertebrata</taxon>
        <taxon>Euteleostomi</taxon>
        <taxon>Actinopterygii</taxon>
        <taxon>Neopterygii</taxon>
        <taxon>Teleostei</taxon>
        <taxon>Ostariophysi</taxon>
        <taxon>Cypriniformes</taxon>
        <taxon>Cyprinidae</taxon>
        <taxon>Cyprininae</taxon>
        <taxon>Sinocyclocheilus</taxon>
    </lineage>
</organism>
<dbReference type="GO" id="GO:0017148">
    <property type="term" value="P:negative regulation of translation"/>
    <property type="evidence" value="ECO:0007669"/>
    <property type="project" value="UniProtKB-KW"/>
</dbReference>
<dbReference type="InterPro" id="IPR028816">
    <property type="entry name" value="Caprin"/>
</dbReference>
<feature type="region of interest" description="Disordered" evidence="2">
    <location>
        <begin position="438"/>
        <end position="475"/>
    </location>
</feature>
<dbReference type="Pfam" id="PF18293">
    <property type="entry name" value="Caprin-1_dimer"/>
    <property type="match status" value="1"/>
</dbReference>
<dbReference type="PANTHER" id="PTHR22922:SF5">
    <property type="entry name" value="CAPRIN-2"/>
    <property type="match status" value="1"/>
</dbReference>
<evidence type="ECO:0000259" key="3">
    <source>
        <dbReference type="PROSITE" id="PS50871"/>
    </source>
</evidence>
<dbReference type="PROSITE" id="PS50871">
    <property type="entry name" value="C1Q"/>
    <property type="match status" value="1"/>
</dbReference>
<dbReference type="GO" id="GO:0030154">
    <property type="term" value="P:cell differentiation"/>
    <property type="evidence" value="ECO:0007669"/>
    <property type="project" value="UniProtKB-KW"/>
</dbReference>
<feature type="compositionally biased region" description="Basic and acidic residues" evidence="2">
    <location>
        <begin position="372"/>
        <end position="388"/>
    </location>
</feature>
<dbReference type="GO" id="GO:0090263">
    <property type="term" value="P:positive regulation of canonical Wnt signaling pathway"/>
    <property type="evidence" value="ECO:0007669"/>
    <property type="project" value="TreeGrafter"/>
</dbReference>
<dbReference type="Ensembl" id="ENSSANT00000001691.1">
    <property type="protein sequence ID" value="ENSSANP00000001558.1"/>
    <property type="gene ID" value="ENSSANG00000000920.1"/>
</dbReference>
<evidence type="ECO:0000313" key="5">
    <source>
        <dbReference type="Proteomes" id="UP000472260"/>
    </source>
</evidence>
<dbReference type="PANTHER" id="PTHR22922">
    <property type="entry name" value="GPI-ANCHORED PROTEIN P137"/>
    <property type="match status" value="1"/>
</dbReference>
<reference evidence="4" key="2">
    <citation type="submission" date="2025-09" db="UniProtKB">
        <authorList>
            <consortium name="Ensembl"/>
        </authorList>
    </citation>
    <scope>IDENTIFICATION</scope>
</reference>
<dbReference type="SMART" id="SM00110">
    <property type="entry name" value="C1Q"/>
    <property type="match status" value="1"/>
</dbReference>
<dbReference type="GO" id="GO:0003723">
    <property type="term" value="F:RNA binding"/>
    <property type="evidence" value="ECO:0007669"/>
    <property type="project" value="UniProtKB-KW"/>
</dbReference>
<reference evidence="4" key="1">
    <citation type="submission" date="2025-08" db="UniProtKB">
        <authorList>
            <consortium name="Ensembl"/>
        </authorList>
    </citation>
    <scope>IDENTIFICATION</scope>
</reference>
<evidence type="ECO:0000256" key="2">
    <source>
        <dbReference type="SAM" id="MobiDB-lite"/>
    </source>
</evidence>